<dbReference type="GO" id="GO:0036064">
    <property type="term" value="C:ciliary basal body"/>
    <property type="evidence" value="ECO:0007669"/>
    <property type="project" value="TreeGrafter"/>
</dbReference>
<name>A0A9P0G1C0_BEMTA</name>
<evidence type="ECO:0000313" key="3">
    <source>
        <dbReference type="Proteomes" id="UP001152759"/>
    </source>
</evidence>
<dbReference type="PANTHER" id="PTHR24110:SF3">
    <property type="entry name" value="CENTROSOMAL PROTEIN OF 78 KDA"/>
    <property type="match status" value="1"/>
</dbReference>
<keyword evidence="3" id="KW-1185">Reference proteome</keyword>
<feature type="region of interest" description="Disordered" evidence="1">
    <location>
        <begin position="712"/>
        <end position="737"/>
    </location>
</feature>
<proteinExistence type="predicted"/>
<sequence length="737" mass="80579">MCTDIAPSNASASISDVSSDRSGASGSNQSRTSSGSNYSRSNRSYSNQSHSNRSRFSADNAGIFHEDYQRLCQRHKRQPLNFFKLDPRNDKYKLRLCADKIVFMDWELVIGALRHDTTLSFVGVSNRRVGILNFGGFDSVDTREKARKFDRLPVILTRFMMLKFVGAVAQCLSKSGTLCELRLEGLPLRADYVGLLCKGLYRNSSLSRLALPHCTLGDEGCEELCRALKHLPNVKVLDLTACGLSSCASIVQLIKFQQLWRTGQCWEQGLRSQELDPESIPGLRRVSLNHNPIGDEGTLQLIDSLADDNFIKAVDLQDCRLTERIVPDLLELVEANNQLLVFDVRHNNLGDAALRRIVARFREGRAPSRQWRWLRADPGGTLVWHPSGKSPRKTASSHLEISLSASTDVSSRAQSALELTQSRVWRQMIVGDTEACGLHSDTKMQCGLHNNMNMQCGLHSDTKMQCGLHNNTRMQCPSMEQGLSAPAVLQMALGRLLEFATAAESVVGPLERTVECHCGRAPENVSLDEKEGPVDPGGRSDADLESLITLDRINATVHDQTSLTNTRTTGLGIVCPLHPNGLTTDETSLKEPPPIGSLGAVSVADSVTQTISDDGMEGQTSLKSLMRWHADEGTGLISGSDESILHAVFLGRKRTKRSVTDSSNSNSTVNSSSNESDSSGSSNSRSTSTSTSLSSSRATFVRLLLKNNNLTSNPQVSSCNRVTTQNESNGKLLTAIS</sequence>
<dbReference type="InterPro" id="IPR026212">
    <property type="entry name" value="Cep78"/>
</dbReference>
<dbReference type="AlphaFoldDB" id="A0A9P0G1C0"/>
<feature type="region of interest" description="Disordered" evidence="1">
    <location>
        <begin position="1"/>
        <end position="54"/>
    </location>
</feature>
<dbReference type="GO" id="GO:0044782">
    <property type="term" value="P:cilium organization"/>
    <property type="evidence" value="ECO:0007669"/>
    <property type="project" value="TreeGrafter"/>
</dbReference>
<dbReference type="SMART" id="SM00368">
    <property type="entry name" value="LRR_RI"/>
    <property type="match status" value="3"/>
</dbReference>
<dbReference type="Pfam" id="PF13516">
    <property type="entry name" value="LRR_6"/>
    <property type="match status" value="2"/>
</dbReference>
<feature type="region of interest" description="Disordered" evidence="1">
    <location>
        <begin position="655"/>
        <end position="692"/>
    </location>
</feature>
<dbReference type="PANTHER" id="PTHR24110">
    <property type="entry name" value="CENTROSOMAL PROTEIN OF 78 KDA"/>
    <property type="match status" value="1"/>
</dbReference>
<gene>
    <name evidence="2" type="ORF">BEMITA_LOCUS3808</name>
</gene>
<feature type="compositionally biased region" description="Low complexity" evidence="1">
    <location>
        <begin position="660"/>
        <end position="692"/>
    </location>
</feature>
<dbReference type="Gene3D" id="3.80.10.10">
    <property type="entry name" value="Ribonuclease Inhibitor"/>
    <property type="match status" value="1"/>
</dbReference>
<dbReference type="InterPro" id="IPR001611">
    <property type="entry name" value="Leu-rich_rpt"/>
</dbReference>
<dbReference type="Proteomes" id="UP001152759">
    <property type="component" value="Chromosome 2"/>
</dbReference>
<evidence type="ECO:0000313" key="2">
    <source>
        <dbReference type="EMBL" id="CAH0765615.1"/>
    </source>
</evidence>
<dbReference type="SUPFAM" id="SSF52047">
    <property type="entry name" value="RNI-like"/>
    <property type="match status" value="1"/>
</dbReference>
<dbReference type="EMBL" id="OU963863">
    <property type="protein sequence ID" value="CAH0765615.1"/>
    <property type="molecule type" value="Genomic_DNA"/>
</dbReference>
<dbReference type="GO" id="GO:0005813">
    <property type="term" value="C:centrosome"/>
    <property type="evidence" value="ECO:0007669"/>
    <property type="project" value="TreeGrafter"/>
</dbReference>
<organism evidence="2 3">
    <name type="scientific">Bemisia tabaci</name>
    <name type="common">Sweetpotato whitefly</name>
    <name type="synonym">Aleurodes tabaci</name>
    <dbReference type="NCBI Taxonomy" id="7038"/>
    <lineage>
        <taxon>Eukaryota</taxon>
        <taxon>Metazoa</taxon>
        <taxon>Ecdysozoa</taxon>
        <taxon>Arthropoda</taxon>
        <taxon>Hexapoda</taxon>
        <taxon>Insecta</taxon>
        <taxon>Pterygota</taxon>
        <taxon>Neoptera</taxon>
        <taxon>Paraneoptera</taxon>
        <taxon>Hemiptera</taxon>
        <taxon>Sternorrhyncha</taxon>
        <taxon>Aleyrodoidea</taxon>
        <taxon>Aleyrodidae</taxon>
        <taxon>Aleyrodinae</taxon>
        <taxon>Bemisia</taxon>
    </lineage>
</organism>
<accession>A0A9P0G1C0</accession>
<feature type="compositionally biased region" description="Low complexity" evidence="1">
    <location>
        <begin position="8"/>
        <end position="54"/>
    </location>
</feature>
<dbReference type="PRINTS" id="PR02062">
    <property type="entry name" value="CENTROSOME78"/>
</dbReference>
<protein>
    <submittedName>
        <fullName evidence="2">Uncharacterized protein</fullName>
    </submittedName>
</protein>
<dbReference type="InterPro" id="IPR032675">
    <property type="entry name" value="LRR_dom_sf"/>
</dbReference>
<evidence type="ECO:0000256" key="1">
    <source>
        <dbReference type="SAM" id="MobiDB-lite"/>
    </source>
</evidence>
<reference evidence="2" key="1">
    <citation type="submission" date="2021-12" db="EMBL/GenBank/DDBJ databases">
        <authorList>
            <person name="King R."/>
        </authorList>
    </citation>
    <scope>NUCLEOTIDE SEQUENCE</scope>
</reference>